<dbReference type="Proteomes" id="UP001185863">
    <property type="component" value="Unassembled WGS sequence"/>
</dbReference>
<dbReference type="AlphaFoldDB" id="A0A2S2BUT2"/>
<comment type="subcellular location">
    <subcellularLocation>
        <location evidence="1">Cell membrane</location>
        <topology evidence="1">Multi-pass membrane protein</topology>
    </subcellularLocation>
</comment>
<keyword evidence="5 6" id="KW-0472">Membrane</keyword>
<gene>
    <name evidence="8" type="ORF">CBI38_12600</name>
    <name evidence="9" type="ORF">R4315_00740</name>
</gene>
<evidence type="ECO:0000256" key="4">
    <source>
        <dbReference type="ARBA" id="ARBA00022989"/>
    </source>
</evidence>
<evidence type="ECO:0000313" key="8">
    <source>
        <dbReference type="EMBL" id="AWK72288.1"/>
    </source>
</evidence>
<keyword evidence="10" id="KW-1185">Reference proteome</keyword>
<dbReference type="Proteomes" id="UP000245711">
    <property type="component" value="Chromosome"/>
</dbReference>
<evidence type="ECO:0000256" key="5">
    <source>
        <dbReference type="ARBA" id="ARBA00023136"/>
    </source>
</evidence>
<protein>
    <submittedName>
        <fullName evidence="9">PLD nuclease N-terminal domain-containing protein</fullName>
    </submittedName>
</protein>
<evidence type="ECO:0000313" key="9">
    <source>
        <dbReference type="EMBL" id="MDV7263085.1"/>
    </source>
</evidence>
<evidence type="ECO:0000256" key="6">
    <source>
        <dbReference type="SAM" id="Phobius"/>
    </source>
</evidence>
<evidence type="ECO:0000259" key="7">
    <source>
        <dbReference type="Pfam" id="PF13396"/>
    </source>
</evidence>
<dbReference type="RefSeq" id="WP_109335046.1">
    <property type="nucleotide sequence ID" value="NZ_CP021354.1"/>
</dbReference>
<dbReference type="EMBL" id="CP021354">
    <property type="protein sequence ID" value="AWK72288.1"/>
    <property type="molecule type" value="Genomic_DNA"/>
</dbReference>
<accession>A0A2S2BUT2</accession>
<evidence type="ECO:0000313" key="10">
    <source>
        <dbReference type="Proteomes" id="UP000245711"/>
    </source>
</evidence>
<keyword evidence="2" id="KW-1003">Cell membrane</keyword>
<dbReference type="InterPro" id="IPR027379">
    <property type="entry name" value="CLS_N"/>
</dbReference>
<keyword evidence="4 6" id="KW-1133">Transmembrane helix</keyword>
<sequence>MPYFVFGLVTLLLWVYCLVDVITRNESDIRHLPKMVWLLIVLLLPTVGSLVWLFVGRGAGVRRSGTTGGFGEYERPGRHVAQNPDDDEAFLRQCRERAEEQRRIARRRREESGEP</sequence>
<proteinExistence type="predicted"/>
<evidence type="ECO:0000256" key="2">
    <source>
        <dbReference type="ARBA" id="ARBA00022475"/>
    </source>
</evidence>
<evidence type="ECO:0000256" key="1">
    <source>
        <dbReference type="ARBA" id="ARBA00004651"/>
    </source>
</evidence>
<dbReference type="GO" id="GO:0005886">
    <property type="term" value="C:plasma membrane"/>
    <property type="evidence" value="ECO:0007669"/>
    <property type="project" value="UniProtKB-SubCell"/>
</dbReference>
<organism evidence="8 10">
    <name type="scientific">Rhodococcus oxybenzonivorans</name>
    <dbReference type="NCBI Taxonomy" id="1990687"/>
    <lineage>
        <taxon>Bacteria</taxon>
        <taxon>Bacillati</taxon>
        <taxon>Actinomycetota</taxon>
        <taxon>Actinomycetes</taxon>
        <taxon>Mycobacteriales</taxon>
        <taxon>Nocardiaceae</taxon>
        <taxon>Rhodococcus</taxon>
    </lineage>
</organism>
<reference evidence="9" key="2">
    <citation type="submission" date="2023-10" db="EMBL/GenBank/DDBJ databases">
        <title>Development of a sustainable strategy for remediation of hydrocarbon-contaminated territories based on the waste exchange concept.</title>
        <authorList>
            <person name="Krivoruchko A."/>
        </authorList>
    </citation>
    <scope>NUCLEOTIDE SEQUENCE</scope>
    <source>
        <strain evidence="9">IEGM 68</strain>
    </source>
</reference>
<dbReference type="Pfam" id="PF13396">
    <property type="entry name" value="PLDc_N"/>
    <property type="match status" value="1"/>
</dbReference>
<dbReference type="OrthoDB" id="3298527at2"/>
<dbReference type="EMBL" id="JAWLUP010000001">
    <property type="protein sequence ID" value="MDV7263085.1"/>
    <property type="molecule type" value="Genomic_DNA"/>
</dbReference>
<feature type="transmembrane region" description="Helical" evidence="6">
    <location>
        <begin position="35"/>
        <end position="55"/>
    </location>
</feature>
<keyword evidence="3 6" id="KW-0812">Transmembrane</keyword>
<feature type="domain" description="Cardiolipin synthase N-terminal" evidence="7">
    <location>
        <begin position="12"/>
        <end position="57"/>
    </location>
</feature>
<evidence type="ECO:0000256" key="3">
    <source>
        <dbReference type="ARBA" id="ARBA00022692"/>
    </source>
</evidence>
<reference evidence="8 10" key="1">
    <citation type="submission" date="2017-05" db="EMBL/GenBank/DDBJ databases">
        <title>Isolation of Rhodococcus sp. S2-17 biodegrading of BP-3.</title>
        <authorList>
            <person name="Lee Y."/>
            <person name="Kim K.H."/>
            <person name="Chun B.H."/>
            <person name="Jung H.S."/>
            <person name="Jeon C.O."/>
        </authorList>
    </citation>
    <scope>NUCLEOTIDE SEQUENCE [LARGE SCALE GENOMIC DNA]</scope>
    <source>
        <strain evidence="8 10">S2-17</strain>
    </source>
</reference>
<dbReference type="KEGG" id="roz:CBI38_12600"/>
<name>A0A2S2BUT2_9NOCA</name>